<accession>A0A421BIX2</accession>
<name>A0A421BIX2_9RHOB</name>
<dbReference type="Pfam" id="PF00270">
    <property type="entry name" value="DEAD"/>
    <property type="match status" value="1"/>
</dbReference>
<dbReference type="GO" id="GO:0005524">
    <property type="term" value="F:ATP binding"/>
    <property type="evidence" value="ECO:0007669"/>
    <property type="project" value="UniProtKB-KW"/>
</dbReference>
<evidence type="ECO:0000313" key="5">
    <source>
        <dbReference type="EMBL" id="RLL61520.1"/>
    </source>
</evidence>
<dbReference type="GO" id="GO:0003676">
    <property type="term" value="F:nucleic acid binding"/>
    <property type="evidence" value="ECO:0007669"/>
    <property type="project" value="InterPro"/>
</dbReference>
<organism evidence="5 6">
    <name type="scientific">Paenirhodobacter hankyongi</name>
    <dbReference type="NCBI Taxonomy" id="2294033"/>
    <lineage>
        <taxon>Bacteria</taxon>
        <taxon>Pseudomonadati</taxon>
        <taxon>Pseudomonadota</taxon>
        <taxon>Alphaproteobacteria</taxon>
        <taxon>Rhodobacterales</taxon>
        <taxon>Rhodobacter group</taxon>
        <taxon>Paenirhodobacter</taxon>
    </lineage>
</organism>
<dbReference type="InterPro" id="IPR001650">
    <property type="entry name" value="Helicase_C-like"/>
</dbReference>
<evidence type="ECO:0000259" key="4">
    <source>
        <dbReference type="PROSITE" id="PS51194"/>
    </source>
</evidence>
<dbReference type="PANTHER" id="PTHR47957">
    <property type="entry name" value="ATP-DEPENDENT HELICASE HRQ1"/>
    <property type="match status" value="1"/>
</dbReference>
<keyword evidence="5" id="KW-0347">Helicase</keyword>
<keyword evidence="2" id="KW-0067">ATP-binding</keyword>
<evidence type="ECO:0000259" key="3">
    <source>
        <dbReference type="PROSITE" id="PS51192"/>
    </source>
</evidence>
<evidence type="ECO:0000313" key="6">
    <source>
        <dbReference type="Proteomes" id="UP000279673"/>
    </source>
</evidence>
<reference evidence="5 6" key="1">
    <citation type="submission" date="2018-10" db="EMBL/GenBank/DDBJ databases">
        <title>Rhodobacter sp . BO-81.</title>
        <authorList>
            <person name="Im W.T."/>
        </authorList>
    </citation>
    <scope>NUCLEOTIDE SEQUENCE [LARGE SCALE GENOMIC DNA]</scope>
    <source>
        <strain evidence="5 6">BO-81</strain>
    </source>
</reference>
<dbReference type="Proteomes" id="UP000279673">
    <property type="component" value="Unassembled WGS sequence"/>
</dbReference>
<gene>
    <name evidence="5" type="ORF">DYS74_18025</name>
</gene>
<comment type="caution">
    <text evidence="5">The sequence shown here is derived from an EMBL/GenBank/DDBJ whole genome shotgun (WGS) entry which is preliminary data.</text>
</comment>
<dbReference type="GO" id="GO:0006289">
    <property type="term" value="P:nucleotide-excision repair"/>
    <property type="evidence" value="ECO:0007669"/>
    <property type="project" value="TreeGrafter"/>
</dbReference>
<dbReference type="PROSITE" id="PS51192">
    <property type="entry name" value="HELICASE_ATP_BIND_1"/>
    <property type="match status" value="1"/>
</dbReference>
<dbReference type="EMBL" id="RCHI01000031">
    <property type="protein sequence ID" value="RLL61520.1"/>
    <property type="molecule type" value="Genomic_DNA"/>
</dbReference>
<dbReference type="InterPro" id="IPR014001">
    <property type="entry name" value="Helicase_ATP-bd"/>
</dbReference>
<dbReference type="SMART" id="SM00490">
    <property type="entry name" value="HELICc"/>
    <property type="match status" value="1"/>
</dbReference>
<dbReference type="Pfam" id="PF00271">
    <property type="entry name" value="Helicase_C"/>
    <property type="match status" value="1"/>
</dbReference>
<dbReference type="Gene3D" id="3.40.50.300">
    <property type="entry name" value="P-loop containing nucleotide triphosphate hydrolases"/>
    <property type="match status" value="2"/>
</dbReference>
<dbReference type="InterPro" id="IPR027417">
    <property type="entry name" value="P-loop_NTPase"/>
</dbReference>
<proteinExistence type="predicted"/>
<keyword evidence="5" id="KW-0378">Hydrolase</keyword>
<dbReference type="SMART" id="SM00487">
    <property type="entry name" value="DEXDc"/>
    <property type="match status" value="1"/>
</dbReference>
<keyword evidence="1" id="KW-0547">Nucleotide-binding</keyword>
<dbReference type="GO" id="GO:0036297">
    <property type="term" value="P:interstrand cross-link repair"/>
    <property type="evidence" value="ECO:0007669"/>
    <property type="project" value="TreeGrafter"/>
</dbReference>
<dbReference type="PANTHER" id="PTHR47957:SF3">
    <property type="entry name" value="ATP-DEPENDENT HELICASE HRQ1"/>
    <property type="match status" value="1"/>
</dbReference>
<protein>
    <submittedName>
        <fullName evidence="5">DEAD/DEAH box helicase</fullName>
    </submittedName>
</protein>
<dbReference type="InterPro" id="IPR011545">
    <property type="entry name" value="DEAD/DEAH_box_helicase_dom"/>
</dbReference>
<feature type="domain" description="Helicase ATP-binding" evidence="3">
    <location>
        <begin position="102"/>
        <end position="322"/>
    </location>
</feature>
<dbReference type="RefSeq" id="WP_121535013.1">
    <property type="nucleotide sequence ID" value="NZ_RCHI01000031.1"/>
</dbReference>
<evidence type="ECO:0000256" key="1">
    <source>
        <dbReference type="ARBA" id="ARBA00022741"/>
    </source>
</evidence>
<dbReference type="PROSITE" id="PS51194">
    <property type="entry name" value="HELICASE_CTER"/>
    <property type="match status" value="1"/>
</dbReference>
<feature type="domain" description="Helicase C-terminal" evidence="4">
    <location>
        <begin position="942"/>
        <end position="1096"/>
    </location>
</feature>
<dbReference type="SUPFAM" id="SSF52540">
    <property type="entry name" value="P-loop containing nucleoside triphosphate hydrolases"/>
    <property type="match status" value="2"/>
</dbReference>
<evidence type="ECO:0000256" key="2">
    <source>
        <dbReference type="ARBA" id="ARBA00022840"/>
    </source>
</evidence>
<dbReference type="Pfam" id="PF09369">
    <property type="entry name" value="MZB"/>
    <property type="match status" value="1"/>
</dbReference>
<dbReference type="GO" id="GO:0043138">
    <property type="term" value="F:3'-5' DNA helicase activity"/>
    <property type="evidence" value="ECO:0007669"/>
    <property type="project" value="TreeGrafter"/>
</dbReference>
<sequence>MTFELDPLTFKGNLSGTLARYTTTAAAVSNARAPLLSRAVSQAVGAAALVKGPFVESLPDFEKGASLAKLVAEGTLHPGWAAMAKSPNSRKIYERPLHLHQAATIGLDENYLVATGTGSGKTESFLFPLVDTLLRDPDLKRPGVRAILVYPLNSLVNDQMHRIARLLFADLGDQGITLGRYTGQVRSNETRQEVQNQLLDTPTFQANFPEAQSVPKNWLLSREEMLETPPHILITNYAMLEHILLLPRNRKLLSHADLKWIVLDEIHTYTGAQAIEVAFLLRKLKTRLGLAPGTLRCVGTSASLNSEKHDELARFAENLFGEPFPSGDGAIITSERKQHALLTTGEATQSLSPAVWGKIGDVIDDLRSKGTFADENADYLLEDWNFAVQEAKLSEMVLSGDSFGDALTEKLAGLREVRRTATVLMGRSLPFEGLARLVFGDDDPAQARDALTALVALGVLAKPSAPGAFPLLPARYHLAASGVEGIALRLSAEEAEHWTGPPIVSRLGSHVDKVPAYPLHVCRNCGEPYVEGWDDGAFLHPRADLAPKGKRRVLRLVGAGQSAFEDDAEELGEEEDEAEALDLLWFDPETGEIVSGPADGLLGLGEAEMIEDDEERRSYVKRCSSCGQKGGRFAEPITLVNPGDDALASVAAQALIEALPVPSGRDSDAPMKGRNLLVFADNRQDAAFFAPFFERTSRDQALRAAMVRALDRAGNDLLDLDSLKEGVWRELRQEGFQLYDRRNPEPQAPVQAKDRLMGLIASELCSGALRLSLETLGLLEVHYNGESQIAQKLGAALPESKRHLAEALARFLLDQIRYSRAINDLGVLDLTDDSVWGAGKASKDISWAETRVQASKRLHTLRPAPGAQNRISWLLSTQLGFSQEEVAVALGAFWSAATRPVLGLFKPGGHGHVLNLAALRMAPAREGNLWRCKTCGAISHVDLDGKCSAWKCPGETVRIPPDERAAAERTNHYLERYRSTPRSAIAREHTAAIGVVERAEIEEKFRRGEVNLLSCTTTMEMGVDLGDLEAVLCRNVPPGIANYQQRAGRAGRRAQVAPIALMMARSSRYDQSSFQNLQAYLEARPAPPYLTLDNPDFFRRHQVSVLLSGWLDLRLRGSTKTGAPRLRDVLGETLTDEKEKALVADLRSWLASETSRAVRENADALVETLPADLRSVGLRGVDLTQHFLAKMEGWLAIIAGRWRNMHEAYEAALAAQNAATEASDRQKAANRGSARLNDMKLYLDRFVVESLSRGAVIPTYSFPVHSIHLEIVNERNAYGSDSRALQLDRDASLAIAEYAPGAEVVAGGRIWESAGIARRSSLNGVEAWTEKGFYRICANCNHVERHDDKEGFAAQCPQCGASPTSQKMPFIIPFGFLTAYSDRNGRDPGATRLRVRPVDEARLLTQAADTDFHASDLNGVDSFFAPAVPRGGEKAGQMFIANRGPAGKGYLRCPKCEFALPTPRDFAFGKEIQKKHSNPRTGDVCPVDKLGWPTDLAHIFETDLRAIRFSFPLPQFDGGTERENRAAREGFIRTLSEALRLAATDLLGTDPRDVRSTAEIPTGSAVVILSDATPGGAGYCRRLLNPEEPRFSARALIGKAAQILDCDRGEACESSCSHCLNDFSNQQYWDKLNRHPVLEWLMSLLAQTRPHPSHAPADVVPLANTSAETLPMRFENSQLVVVAASRLWGALDTETATSSLRAVRRWLDDDESRKLYLLVSENSERAGATSTALDRRLIEGLVQYERNKQIEVRTIAAKLIEAAPRLSVVKPQAVEEYWGGIDGETVFAGPLNGVSHKGSRPLGDSWLGRNVDTMNTCGSVLEHFNVKLKRLEFKPGSPRNFGQIFEAIAGRQVDLRLEDPYCVKEQRNLKRLETFLDELKKCKVRIRRLTVQWNPKTNYEMPEKVQGEKLAKALSGKGLYGQLNLEPYNPQYRKDFHDRLLHATTVDDQTPCEVSYDISAGIDNLMNPKKECKVVSHIEWG</sequence>
<dbReference type="InterPro" id="IPR018973">
    <property type="entry name" value="MZB"/>
</dbReference>
<keyword evidence="6" id="KW-1185">Reference proteome</keyword>